<dbReference type="AlphaFoldDB" id="A0A512DCM9"/>
<dbReference type="Pfam" id="PF22422">
    <property type="entry name" value="MGH1-like_GH"/>
    <property type="match status" value="1"/>
</dbReference>
<protein>
    <recommendedName>
        <fullName evidence="5">Mannosylglycerate hydrolase MGH1-like glycoside hydrolase domain-containing protein</fullName>
    </recommendedName>
</protein>
<evidence type="ECO:0000256" key="2">
    <source>
        <dbReference type="ARBA" id="ARBA00022801"/>
    </source>
</evidence>
<evidence type="ECO:0000313" key="6">
    <source>
        <dbReference type="EMBL" id="GEO34215.1"/>
    </source>
</evidence>
<dbReference type="GO" id="GO:0009311">
    <property type="term" value="P:oligosaccharide metabolic process"/>
    <property type="evidence" value="ECO:0007669"/>
    <property type="project" value="InterPro"/>
</dbReference>
<dbReference type="GO" id="GO:0004573">
    <property type="term" value="F:Glc3Man9GlcNAc2 oligosaccharide glucosidase activity"/>
    <property type="evidence" value="ECO:0007669"/>
    <property type="project" value="InterPro"/>
</dbReference>
<evidence type="ECO:0000256" key="4">
    <source>
        <dbReference type="SAM" id="MobiDB-lite"/>
    </source>
</evidence>
<dbReference type="EMBL" id="BJYY01000013">
    <property type="protein sequence ID" value="GEO34215.1"/>
    <property type="molecule type" value="Genomic_DNA"/>
</dbReference>
<dbReference type="InterPro" id="IPR004888">
    <property type="entry name" value="Glycoside_hydrolase_63"/>
</dbReference>
<evidence type="ECO:0000256" key="3">
    <source>
        <dbReference type="ARBA" id="ARBA00023295"/>
    </source>
</evidence>
<dbReference type="SUPFAM" id="SSF48208">
    <property type="entry name" value="Six-hairpin glycosidases"/>
    <property type="match status" value="1"/>
</dbReference>
<name>A0A512DCM9_9CELL</name>
<dbReference type="Proteomes" id="UP000321181">
    <property type="component" value="Unassembled WGS sequence"/>
</dbReference>
<dbReference type="InterPro" id="IPR012341">
    <property type="entry name" value="6hp_glycosidase-like_sf"/>
</dbReference>
<feature type="domain" description="Mannosylglycerate hydrolase MGH1-like glycoside hydrolase" evidence="5">
    <location>
        <begin position="46"/>
        <end position="430"/>
    </location>
</feature>
<evidence type="ECO:0000256" key="1">
    <source>
        <dbReference type="ARBA" id="ARBA00010833"/>
    </source>
</evidence>
<reference evidence="6 7" key="1">
    <citation type="submission" date="2019-07" db="EMBL/GenBank/DDBJ databases">
        <title>Whole genome shotgun sequence of Cellulomonas aerilata NBRC 106308.</title>
        <authorList>
            <person name="Hosoyama A."/>
            <person name="Uohara A."/>
            <person name="Ohji S."/>
            <person name="Ichikawa N."/>
        </authorList>
    </citation>
    <scope>NUCLEOTIDE SEQUENCE [LARGE SCALE GENOMIC DNA]</scope>
    <source>
        <strain evidence="6 7">NBRC 106308</strain>
    </source>
</reference>
<comment type="similarity">
    <text evidence="1">Belongs to the glycosyl hydrolase 63 family.</text>
</comment>
<evidence type="ECO:0000313" key="7">
    <source>
        <dbReference type="Proteomes" id="UP000321181"/>
    </source>
</evidence>
<evidence type="ECO:0000259" key="5">
    <source>
        <dbReference type="Pfam" id="PF22422"/>
    </source>
</evidence>
<dbReference type="PANTHER" id="PTHR10412:SF11">
    <property type="entry name" value="MANNOSYL-OLIGOSACCHARIDE GLUCOSIDASE"/>
    <property type="match status" value="1"/>
</dbReference>
<dbReference type="PANTHER" id="PTHR10412">
    <property type="entry name" value="MANNOSYL-OLIGOSACCHARIDE GLUCOSIDASE"/>
    <property type="match status" value="1"/>
</dbReference>
<dbReference type="Gene3D" id="1.50.10.10">
    <property type="match status" value="1"/>
</dbReference>
<keyword evidence="3" id="KW-0326">Glycosidase</keyword>
<proteinExistence type="inferred from homology"/>
<gene>
    <name evidence="6" type="ORF">CAE01nite_19400</name>
</gene>
<dbReference type="GO" id="GO:0006487">
    <property type="term" value="P:protein N-linked glycosylation"/>
    <property type="evidence" value="ECO:0007669"/>
    <property type="project" value="TreeGrafter"/>
</dbReference>
<sequence>MSWHPVRTMSAATSSGRTPSDLTSAAVRVLERNWTGSHTLPATGLYPHQWSWDSAFIAVGLRHVAPARAQQELESLTRGQWADGRIPQIVYDVRRDDDYAPGASFWASPRIDPPPPVPTAGLVQPPNHAWAAWLVHQADTAASVARGFLPRLYPRLVAWHEYLRTRRDHGGRGLASVIHPWESGMDNLPLWDGALAPVPGTPTTVLGRPDLQHADLTERPSQKEYGKYFWLAEHYRDRGCDDTDGLDRFVAEDPTFNTLWAASEEALARIAEVAGADPEPHLARAAAITAALESLYDDRLGLYVAHDVVRDEPIRKATVSGLTPLLLADLPHAEQVLATLDGPRFLGDDPLMVPSYDVTADDFRPSQYWRGPAWFNMTWLVVQGLRRHGRTGTADALSAHTRRLAVEHGFPEYVHPFTGAPHGARSFSWTAALALDLEASDGGVAGPA</sequence>
<dbReference type="InterPro" id="IPR008928">
    <property type="entry name" value="6-hairpin_glycosidase_sf"/>
</dbReference>
<organism evidence="6 7">
    <name type="scientific">Cellulomonas aerilata</name>
    <dbReference type="NCBI Taxonomy" id="515326"/>
    <lineage>
        <taxon>Bacteria</taxon>
        <taxon>Bacillati</taxon>
        <taxon>Actinomycetota</taxon>
        <taxon>Actinomycetes</taxon>
        <taxon>Micrococcales</taxon>
        <taxon>Cellulomonadaceae</taxon>
        <taxon>Cellulomonas</taxon>
    </lineage>
</organism>
<keyword evidence="7" id="KW-1185">Reference proteome</keyword>
<comment type="caution">
    <text evidence="6">The sequence shown here is derived from an EMBL/GenBank/DDBJ whole genome shotgun (WGS) entry which is preliminary data.</text>
</comment>
<feature type="region of interest" description="Disordered" evidence="4">
    <location>
        <begin position="1"/>
        <end position="21"/>
    </location>
</feature>
<dbReference type="InterPro" id="IPR054491">
    <property type="entry name" value="MGH1-like_GH"/>
</dbReference>
<keyword evidence="2" id="KW-0378">Hydrolase</keyword>
<feature type="compositionally biased region" description="Polar residues" evidence="4">
    <location>
        <begin position="10"/>
        <end position="21"/>
    </location>
</feature>
<accession>A0A512DCM9</accession>